<sequence>MRNDREKWTRVRIRFVGGLFALCLAIAVARAFYLQVSQHERLTKLAEKQHLKTVPLTPARGTIADRNNAPLAVSIEMDSCFAEPRSIDDIPGTAAKLAPLLGMTRPELEQKLKSARNFVWLQRRITPDLTKRIKELELDGIGFAKETKRFYPNAEIAGHVIGFTGLDPEGLEGVERRYDTILLGNDGYLITERDALGRDIALRGTVVKSASKGYNLTLTLDKNIQYLAEKELAKAVETSRAKGGIAIVMEPQTGKILAMANAPSFNPNAYGRYPAQVLRNKAVADSFEPGSTMKVFLIASALEEKVVSPGDGFNCEGGSYAIGGRTIHDTHKYGRLSVADILKYSSNIGAAKIGARMGAERLYRYLRGFGFGERSAIDLPAEASGYLRNSNSWYGIDLATISFGQGVSVTAVQLATAFSAVANGGTLMKPYLVEKVLDDNGNVLKEYAPEPRQRVISDQTAKTVARMMEGVAAEGGTGTNAAVEGFRVAGKTGTAQKVDPVTRGYSLDKRTASFIGFVPADRPRLTIVVIVDEPKTSPYGGVVAAPAFGAIARQALCYLRVQPDRVERKQPQRIEVKQQQPDQTVADAAEGSITDAGEGGVMVNFRGMSMRQVLQVMEKKGLNVKVLGSGRVVEQNPAAGRRIGPNEPVWVRLVPSA</sequence>
<gene>
    <name evidence="6" type="ORF">JN12_00557</name>
</gene>
<dbReference type="Proteomes" id="UP000319449">
    <property type="component" value="Unassembled WGS sequence"/>
</dbReference>
<comment type="caution">
    <text evidence="6">The sequence shown here is derived from an EMBL/GenBank/DDBJ whole genome shotgun (WGS) entry which is preliminary data.</text>
</comment>
<dbReference type="Pfam" id="PF03717">
    <property type="entry name" value="PBP_dimer"/>
    <property type="match status" value="1"/>
</dbReference>
<dbReference type="OrthoDB" id="9789078at2"/>
<dbReference type="Pfam" id="PF00905">
    <property type="entry name" value="Transpeptidase"/>
    <property type="match status" value="1"/>
</dbReference>
<evidence type="ECO:0000313" key="7">
    <source>
        <dbReference type="Proteomes" id="UP000319449"/>
    </source>
</evidence>
<evidence type="ECO:0000256" key="3">
    <source>
        <dbReference type="ARBA" id="ARBA00023136"/>
    </source>
</evidence>
<feature type="domain" description="PASTA" evidence="5">
    <location>
        <begin position="596"/>
        <end position="655"/>
    </location>
</feature>
<dbReference type="SUPFAM" id="SSF56519">
    <property type="entry name" value="Penicillin binding protein dimerisation domain"/>
    <property type="match status" value="1"/>
</dbReference>
<evidence type="ECO:0000256" key="2">
    <source>
        <dbReference type="ARBA" id="ARBA00022645"/>
    </source>
</evidence>
<dbReference type="GO" id="GO:0008658">
    <property type="term" value="F:penicillin binding"/>
    <property type="evidence" value="ECO:0007669"/>
    <property type="project" value="InterPro"/>
</dbReference>
<keyword evidence="2" id="KW-0645">Protease</keyword>
<evidence type="ECO:0000313" key="6">
    <source>
        <dbReference type="EMBL" id="TWJ33144.1"/>
    </source>
</evidence>
<evidence type="ECO:0000259" key="5">
    <source>
        <dbReference type="PROSITE" id="PS51178"/>
    </source>
</evidence>
<dbReference type="AlphaFoldDB" id="A0A562WSF1"/>
<feature type="region of interest" description="Disordered" evidence="4">
    <location>
        <begin position="569"/>
        <end position="588"/>
    </location>
</feature>
<keyword evidence="3" id="KW-0472">Membrane</keyword>
<keyword evidence="2" id="KW-0121">Carboxypeptidase</keyword>
<keyword evidence="2" id="KW-0378">Hydrolase</keyword>
<dbReference type="GO" id="GO:0071555">
    <property type="term" value="P:cell wall organization"/>
    <property type="evidence" value="ECO:0007669"/>
    <property type="project" value="TreeGrafter"/>
</dbReference>
<evidence type="ECO:0000256" key="4">
    <source>
        <dbReference type="SAM" id="MobiDB-lite"/>
    </source>
</evidence>
<dbReference type="InterPro" id="IPR005311">
    <property type="entry name" value="PBP_dimer"/>
</dbReference>
<dbReference type="InterPro" id="IPR001460">
    <property type="entry name" value="PCN-bd_Tpept"/>
</dbReference>
<dbReference type="Gene3D" id="3.30.450.330">
    <property type="match status" value="1"/>
</dbReference>
<dbReference type="InterPro" id="IPR050515">
    <property type="entry name" value="Beta-lactam/transpept"/>
</dbReference>
<evidence type="ECO:0000256" key="1">
    <source>
        <dbReference type="ARBA" id="ARBA00004370"/>
    </source>
</evidence>
<dbReference type="GO" id="GO:0004180">
    <property type="term" value="F:carboxypeptidase activity"/>
    <property type="evidence" value="ECO:0007669"/>
    <property type="project" value="UniProtKB-KW"/>
</dbReference>
<organism evidence="6 7">
    <name type="scientific">Geobacter argillaceus</name>
    <dbReference type="NCBI Taxonomy" id="345631"/>
    <lineage>
        <taxon>Bacteria</taxon>
        <taxon>Pseudomonadati</taxon>
        <taxon>Thermodesulfobacteriota</taxon>
        <taxon>Desulfuromonadia</taxon>
        <taxon>Geobacterales</taxon>
        <taxon>Geobacteraceae</taxon>
        <taxon>Geobacter</taxon>
    </lineage>
</organism>
<dbReference type="SMART" id="SM00740">
    <property type="entry name" value="PASTA"/>
    <property type="match status" value="1"/>
</dbReference>
<dbReference type="Pfam" id="PF03793">
    <property type="entry name" value="PASTA"/>
    <property type="match status" value="1"/>
</dbReference>
<dbReference type="PANTHER" id="PTHR30627:SF1">
    <property type="entry name" value="PEPTIDOGLYCAN D,D-TRANSPEPTIDASE FTSI"/>
    <property type="match status" value="1"/>
</dbReference>
<dbReference type="EMBL" id="VLLN01000002">
    <property type="protein sequence ID" value="TWJ33144.1"/>
    <property type="molecule type" value="Genomic_DNA"/>
</dbReference>
<dbReference type="GO" id="GO:0005886">
    <property type="term" value="C:plasma membrane"/>
    <property type="evidence" value="ECO:0007669"/>
    <property type="project" value="TreeGrafter"/>
</dbReference>
<dbReference type="Gene3D" id="3.40.710.10">
    <property type="entry name" value="DD-peptidase/beta-lactamase superfamily"/>
    <property type="match status" value="1"/>
</dbReference>
<dbReference type="Gene3D" id="3.90.1310.10">
    <property type="entry name" value="Penicillin-binding protein 2a (Domain 2)"/>
    <property type="match status" value="1"/>
</dbReference>
<protein>
    <submittedName>
        <fullName evidence="6">Peptidoglycan synthetase FtsI</fullName>
    </submittedName>
</protein>
<dbReference type="InterPro" id="IPR036138">
    <property type="entry name" value="PBP_dimer_sf"/>
</dbReference>
<dbReference type="PROSITE" id="PS51178">
    <property type="entry name" value="PASTA"/>
    <property type="match status" value="1"/>
</dbReference>
<dbReference type="Gene3D" id="1.10.150.770">
    <property type="match status" value="1"/>
</dbReference>
<dbReference type="RefSeq" id="WP_145017856.1">
    <property type="nucleotide sequence ID" value="NZ_VLLN01000002.1"/>
</dbReference>
<accession>A0A562WSF1</accession>
<reference evidence="6 7" key="1">
    <citation type="submission" date="2019-07" db="EMBL/GenBank/DDBJ databases">
        <title>Genomic Encyclopedia of Archaeal and Bacterial Type Strains, Phase II (KMG-II): from individual species to whole genera.</title>
        <authorList>
            <person name="Goeker M."/>
        </authorList>
    </citation>
    <scope>NUCLEOTIDE SEQUENCE [LARGE SCALE GENOMIC DNA]</scope>
    <source>
        <strain evidence="6 7">ATCC BAA-1139</strain>
    </source>
</reference>
<dbReference type="SUPFAM" id="SSF56601">
    <property type="entry name" value="beta-lactamase/transpeptidase-like"/>
    <property type="match status" value="1"/>
</dbReference>
<keyword evidence="7" id="KW-1185">Reference proteome</keyword>
<name>A0A562WSF1_9BACT</name>
<dbReference type="InterPro" id="IPR012338">
    <property type="entry name" value="Beta-lactam/transpept-like"/>
</dbReference>
<dbReference type="SUPFAM" id="SSF54184">
    <property type="entry name" value="Penicillin-binding protein 2x (pbp-2x), c-terminal domain"/>
    <property type="match status" value="1"/>
</dbReference>
<comment type="subcellular location">
    <subcellularLocation>
        <location evidence="1">Membrane</location>
    </subcellularLocation>
</comment>
<proteinExistence type="predicted"/>
<dbReference type="PANTHER" id="PTHR30627">
    <property type="entry name" value="PEPTIDOGLYCAN D,D-TRANSPEPTIDASE"/>
    <property type="match status" value="1"/>
</dbReference>
<dbReference type="CDD" id="cd06575">
    <property type="entry name" value="PASTA_Pbp2x-like_2"/>
    <property type="match status" value="1"/>
</dbReference>
<dbReference type="InterPro" id="IPR005543">
    <property type="entry name" value="PASTA_dom"/>
</dbReference>